<dbReference type="eggNOG" id="KOG3656">
    <property type="taxonomic scope" value="Eukaryota"/>
</dbReference>
<evidence type="ECO:0000256" key="5">
    <source>
        <dbReference type="ARBA" id="ARBA00023040"/>
    </source>
</evidence>
<keyword evidence="2" id="KW-1003">Cell membrane</keyword>
<dbReference type="FunCoup" id="B3S3H3">
    <property type="interactions" value="100"/>
</dbReference>
<dbReference type="PhylomeDB" id="B3S3H3"/>
<dbReference type="PANTHER" id="PTHR24249:SF411">
    <property type="entry name" value="G-PROTEIN COUPLED RECEPTORS FAMILY 1 PROFILE DOMAIN-CONTAINING PROTEIN"/>
    <property type="match status" value="1"/>
</dbReference>
<feature type="transmembrane region" description="Helical" evidence="9">
    <location>
        <begin position="65"/>
        <end position="90"/>
    </location>
</feature>
<evidence type="ECO:0000256" key="2">
    <source>
        <dbReference type="ARBA" id="ARBA00022475"/>
    </source>
</evidence>
<evidence type="ECO:0000256" key="4">
    <source>
        <dbReference type="ARBA" id="ARBA00022989"/>
    </source>
</evidence>
<dbReference type="InParanoid" id="B3S3H3"/>
<dbReference type="Proteomes" id="UP000009022">
    <property type="component" value="Unassembled WGS sequence"/>
</dbReference>
<dbReference type="KEGG" id="tad:TRIADDRAFT_58721"/>
<organism evidence="11 12">
    <name type="scientific">Trichoplax adhaerens</name>
    <name type="common">Trichoplax reptans</name>
    <dbReference type="NCBI Taxonomy" id="10228"/>
    <lineage>
        <taxon>Eukaryota</taxon>
        <taxon>Metazoa</taxon>
        <taxon>Placozoa</taxon>
        <taxon>Uniplacotomia</taxon>
        <taxon>Trichoplacea</taxon>
        <taxon>Trichoplacidae</taxon>
        <taxon>Trichoplax</taxon>
    </lineage>
</organism>
<feature type="transmembrane region" description="Helical" evidence="9">
    <location>
        <begin position="24"/>
        <end position="53"/>
    </location>
</feature>
<dbReference type="HOGENOM" id="CLU_009579_3_3_1"/>
<dbReference type="RefSeq" id="XP_002114656.1">
    <property type="nucleotide sequence ID" value="XM_002114620.1"/>
</dbReference>
<evidence type="ECO:0000256" key="1">
    <source>
        <dbReference type="ARBA" id="ARBA00004651"/>
    </source>
</evidence>
<dbReference type="CTD" id="6755869"/>
<dbReference type="GO" id="GO:0004930">
    <property type="term" value="F:G protein-coupled receptor activity"/>
    <property type="evidence" value="ECO:0000318"/>
    <property type="project" value="GO_Central"/>
</dbReference>
<dbReference type="Pfam" id="PF00001">
    <property type="entry name" value="7tm_1"/>
    <property type="match status" value="1"/>
</dbReference>
<dbReference type="GO" id="GO:0005886">
    <property type="term" value="C:plasma membrane"/>
    <property type="evidence" value="ECO:0000318"/>
    <property type="project" value="GO_Central"/>
</dbReference>
<dbReference type="GO" id="GO:0007186">
    <property type="term" value="P:G protein-coupled receptor signaling pathway"/>
    <property type="evidence" value="ECO:0000318"/>
    <property type="project" value="GO_Central"/>
</dbReference>
<sequence>MEFFNQTVESINSSLNFTTSSTEIYLSILTPIVVSLLMIVAVIGNSVALAIIYRSRALHEPPGILLANLAFADLLIGFCVMPSSLIYGLWPSTISSISNQTNPFQDNLCQGIGYVTSLSFGMVYCTIAYITFDRSIAVFKPFTYSTLVTSRRAIIIISTSWIILALISAIPLFGLQAYALGKYQYVGYFSSCWLDLSNFYENGIYVLGTFFALLAILLYVVINYICLLLRARKAYHQIMDSSIARRRHHRLQKSTKTVTVVIGTFLIFSIPSVYISLATALQHRYVGSPLICRLFSLWAMYTNVAINPFIFGLSHHTFKESYFRLIADIQRGYFCHHCKLIKSHRRVRIHPTMIAPRNKYSKQSFTFETTATLTTG</sequence>
<evidence type="ECO:0000313" key="12">
    <source>
        <dbReference type="Proteomes" id="UP000009022"/>
    </source>
</evidence>
<dbReference type="STRING" id="10228.B3S3H3"/>
<feature type="transmembrane region" description="Helical" evidence="9">
    <location>
        <begin position="204"/>
        <end position="229"/>
    </location>
</feature>
<dbReference type="OMA" id="QAVHITH"/>
<reference evidence="11 12" key="1">
    <citation type="journal article" date="2008" name="Nature">
        <title>The Trichoplax genome and the nature of placozoans.</title>
        <authorList>
            <person name="Srivastava M."/>
            <person name="Begovic E."/>
            <person name="Chapman J."/>
            <person name="Putnam N.H."/>
            <person name="Hellsten U."/>
            <person name="Kawashima T."/>
            <person name="Kuo A."/>
            <person name="Mitros T."/>
            <person name="Salamov A."/>
            <person name="Carpenter M.L."/>
            <person name="Signorovitch A.Y."/>
            <person name="Moreno M.A."/>
            <person name="Kamm K."/>
            <person name="Grimwood J."/>
            <person name="Schmutz J."/>
            <person name="Shapiro H."/>
            <person name="Grigoriev I.V."/>
            <person name="Buss L.W."/>
            <person name="Schierwater B."/>
            <person name="Dellaporta S.L."/>
            <person name="Rokhsar D.S."/>
        </authorList>
    </citation>
    <scope>NUCLEOTIDE SEQUENCE [LARGE SCALE GENOMIC DNA]</scope>
    <source>
        <strain evidence="11 12">Grell-BS-1999</strain>
    </source>
</reference>
<keyword evidence="5" id="KW-0297">G-protein coupled receptor</keyword>
<dbReference type="SUPFAM" id="SSF81321">
    <property type="entry name" value="Family A G protein-coupled receptor-like"/>
    <property type="match status" value="1"/>
</dbReference>
<evidence type="ECO:0000256" key="7">
    <source>
        <dbReference type="ARBA" id="ARBA00023170"/>
    </source>
</evidence>
<keyword evidence="12" id="KW-1185">Reference proteome</keyword>
<evidence type="ECO:0000313" key="11">
    <source>
        <dbReference type="EMBL" id="EDV22790.1"/>
    </source>
</evidence>
<dbReference type="AlphaFoldDB" id="B3S3H3"/>
<feature type="transmembrane region" description="Helical" evidence="9">
    <location>
        <begin position="110"/>
        <end position="132"/>
    </location>
</feature>
<evidence type="ECO:0000256" key="3">
    <source>
        <dbReference type="ARBA" id="ARBA00022692"/>
    </source>
</evidence>
<dbReference type="InterPro" id="IPR050569">
    <property type="entry name" value="TAAR"/>
</dbReference>
<comment type="subcellular location">
    <subcellularLocation>
        <location evidence="1">Cell membrane</location>
        <topology evidence="1">Multi-pass membrane protein</topology>
    </subcellularLocation>
</comment>
<feature type="domain" description="G-protein coupled receptors family 1 profile" evidence="10">
    <location>
        <begin position="44"/>
        <end position="311"/>
    </location>
</feature>
<keyword evidence="7" id="KW-0675">Receptor</keyword>
<evidence type="ECO:0000256" key="6">
    <source>
        <dbReference type="ARBA" id="ARBA00023136"/>
    </source>
</evidence>
<evidence type="ECO:0000256" key="9">
    <source>
        <dbReference type="SAM" id="Phobius"/>
    </source>
</evidence>
<protein>
    <recommendedName>
        <fullName evidence="10">G-protein coupled receptors family 1 profile domain-containing protein</fullName>
    </recommendedName>
</protein>
<feature type="transmembrane region" description="Helical" evidence="9">
    <location>
        <begin position="255"/>
        <end position="275"/>
    </location>
</feature>
<dbReference type="InterPro" id="IPR017452">
    <property type="entry name" value="GPCR_Rhodpsn_7TM"/>
</dbReference>
<evidence type="ECO:0000256" key="8">
    <source>
        <dbReference type="ARBA" id="ARBA00023224"/>
    </source>
</evidence>
<dbReference type="CDD" id="cd00637">
    <property type="entry name" value="7tm_classA_rhodopsin-like"/>
    <property type="match status" value="1"/>
</dbReference>
<keyword evidence="8" id="KW-0807">Transducer</keyword>
<keyword evidence="4 9" id="KW-1133">Transmembrane helix</keyword>
<dbReference type="EMBL" id="DS985248">
    <property type="protein sequence ID" value="EDV22790.1"/>
    <property type="molecule type" value="Genomic_DNA"/>
</dbReference>
<accession>B3S3H3</accession>
<keyword evidence="3 9" id="KW-0812">Transmembrane</keyword>
<dbReference type="InterPro" id="IPR000276">
    <property type="entry name" value="GPCR_Rhodpsn"/>
</dbReference>
<gene>
    <name evidence="11" type="ORF">TRIADDRAFT_58721</name>
</gene>
<feature type="transmembrane region" description="Helical" evidence="9">
    <location>
        <begin position="295"/>
        <end position="314"/>
    </location>
</feature>
<dbReference type="PROSITE" id="PS50262">
    <property type="entry name" value="G_PROTEIN_RECEP_F1_2"/>
    <property type="match status" value="1"/>
</dbReference>
<dbReference type="PRINTS" id="PR00237">
    <property type="entry name" value="GPCRRHODOPSN"/>
</dbReference>
<dbReference type="GeneID" id="6755869"/>
<proteinExistence type="predicted"/>
<keyword evidence="6 9" id="KW-0472">Membrane</keyword>
<name>B3S3H3_TRIAD</name>
<dbReference type="Gene3D" id="1.20.1070.10">
    <property type="entry name" value="Rhodopsin 7-helix transmembrane proteins"/>
    <property type="match status" value="1"/>
</dbReference>
<feature type="transmembrane region" description="Helical" evidence="9">
    <location>
        <begin position="153"/>
        <end position="179"/>
    </location>
</feature>
<evidence type="ECO:0000259" key="10">
    <source>
        <dbReference type="PROSITE" id="PS50262"/>
    </source>
</evidence>
<dbReference type="OrthoDB" id="10071887at2759"/>
<dbReference type="PANTHER" id="PTHR24249">
    <property type="entry name" value="HISTAMINE RECEPTOR-RELATED G-PROTEIN COUPLED RECEPTOR"/>
    <property type="match status" value="1"/>
</dbReference>